<feature type="transmembrane region" description="Helical" evidence="9">
    <location>
        <begin position="90"/>
        <end position="112"/>
    </location>
</feature>
<evidence type="ECO:0000256" key="2">
    <source>
        <dbReference type="ARBA" id="ARBA00009773"/>
    </source>
</evidence>
<organism evidence="10 11">
    <name type="scientific">Bauldia litoralis</name>
    <dbReference type="NCBI Taxonomy" id="665467"/>
    <lineage>
        <taxon>Bacteria</taxon>
        <taxon>Pseudomonadati</taxon>
        <taxon>Pseudomonadota</taxon>
        <taxon>Alphaproteobacteria</taxon>
        <taxon>Hyphomicrobiales</taxon>
        <taxon>Kaistiaceae</taxon>
        <taxon>Bauldia</taxon>
    </lineage>
</organism>
<evidence type="ECO:0000256" key="1">
    <source>
        <dbReference type="ARBA" id="ARBA00004651"/>
    </source>
</evidence>
<feature type="compositionally biased region" description="Basic and acidic residues" evidence="8">
    <location>
        <begin position="1"/>
        <end position="11"/>
    </location>
</feature>
<feature type="transmembrane region" description="Helical" evidence="9">
    <location>
        <begin position="59"/>
        <end position="78"/>
    </location>
</feature>
<evidence type="ECO:0000256" key="4">
    <source>
        <dbReference type="ARBA" id="ARBA00022475"/>
    </source>
</evidence>
<feature type="region of interest" description="Disordered" evidence="8">
    <location>
        <begin position="1"/>
        <end position="25"/>
    </location>
</feature>
<evidence type="ECO:0000256" key="8">
    <source>
        <dbReference type="SAM" id="MobiDB-lite"/>
    </source>
</evidence>
<feature type="transmembrane region" description="Helical" evidence="9">
    <location>
        <begin position="298"/>
        <end position="315"/>
    </location>
</feature>
<feature type="transmembrane region" description="Helical" evidence="9">
    <location>
        <begin position="264"/>
        <end position="286"/>
    </location>
</feature>
<dbReference type="InterPro" id="IPR002549">
    <property type="entry name" value="AI-2E-like"/>
</dbReference>
<dbReference type="AlphaFoldDB" id="A0A1G6A1D1"/>
<evidence type="ECO:0000256" key="7">
    <source>
        <dbReference type="ARBA" id="ARBA00023136"/>
    </source>
</evidence>
<reference evidence="10 11" key="1">
    <citation type="submission" date="2016-10" db="EMBL/GenBank/DDBJ databases">
        <authorList>
            <person name="de Groot N.N."/>
        </authorList>
    </citation>
    <scope>NUCLEOTIDE SEQUENCE [LARGE SCALE GENOMIC DNA]</scope>
    <source>
        <strain evidence="10 11">ATCC 35022</strain>
    </source>
</reference>
<accession>A0A1G6A1D1</accession>
<dbReference type="EMBL" id="FMXQ01000001">
    <property type="protein sequence ID" value="SDB02251.1"/>
    <property type="molecule type" value="Genomic_DNA"/>
</dbReference>
<evidence type="ECO:0000256" key="5">
    <source>
        <dbReference type="ARBA" id="ARBA00022692"/>
    </source>
</evidence>
<evidence type="ECO:0000313" key="11">
    <source>
        <dbReference type="Proteomes" id="UP000199071"/>
    </source>
</evidence>
<sequence length="387" mass="41628">MRYDFGHHDGQARGGQARVQRKRGQGGPIPTTFDGALAAIVAGFLLFATYLTLQPFIPAILWAIVLAIAAAPLHAWVLRKMPARRKLAATLTSIFLVLVLVVPAIGLTRGIIAYTPGLIAWVDAASTSGVETAPQSIKTLPWIGDFLSRNWELIASEGKTYVAHFSADIQEWLVWGLKEVENVGLFMFEIALGVVLGGVFLANRDRLSSFASTFFHRAGGDLGTTLLERGVRTTRSTVRGVVGSAVAEAMVAAVAYLIAGVPAWLLLGGLTFFAALVQVGAPLVWIPVALWLLAQNELGWAIFIVLWGMLVVYPVENLSRPILAGRDAELPGLLIFVGVLGGLVAWGLIGVFLGPVILAVAYDLIREWFRAEPGEPPEEEQPVDPLP</sequence>
<keyword evidence="11" id="KW-1185">Reference proteome</keyword>
<comment type="similarity">
    <text evidence="2">Belongs to the autoinducer-2 exporter (AI-2E) (TC 2.A.86) family.</text>
</comment>
<keyword evidence="5 9" id="KW-0812">Transmembrane</keyword>
<dbReference type="STRING" id="665467.SAMN02982931_00046"/>
<dbReference type="PANTHER" id="PTHR21716">
    <property type="entry name" value="TRANSMEMBRANE PROTEIN"/>
    <property type="match status" value="1"/>
</dbReference>
<evidence type="ECO:0000256" key="6">
    <source>
        <dbReference type="ARBA" id="ARBA00022989"/>
    </source>
</evidence>
<comment type="subcellular location">
    <subcellularLocation>
        <location evidence="1">Cell membrane</location>
        <topology evidence="1">Multi-pass membrane protein</topology>
    </subcellularLocation>
</comment>
<dbReference type="OrthoDB" id="8113547at2"/>
<gene>
    <name evidence="10" type="ORF">SAMN02982931_00046</name>
</gene>
<protein>
    <submittedName>
        <fullName evidence="10">Predicted PurR-regulated permease PerM</fullName>
    </submittedName>
</protein>
<evidence type="ECO:0000256" key="9">
    <source>
        <dbReference type="SAM" id="Phobius"/>
    </source>
</evidence>
<dbReference type="PANTHER" id="PTHR21716:SF67">
    <property type="entry name" value="TRANSPORT PROTEIN YDIK-RELATED"/>
    <property type="match status" value="1"/>
</dbReference>
<feature type="transmembrane region" description="Helical" evidence="9">
    <location>
        <begin position="238"/>
        <end position="258"/>
    </location>
</feature>
<keyword evidence="7 9" id="KW-0472">Membrane</keyword>
<dbReference type="GO" id="GO:0005886">
    <property type="term" value="C:plasma membrane"/>
    <property type="evidence" value="ECO:0007669"/>
    <property type="project" value="UniProtKB-SubCell"/>
</dbReference>
<feature type="transmembrane region" description="Helical" evidence="9">
    <location>
        <begin position="183"/>
        <end position="202"/>
    </location>
</feature>
<feature type="transmembrane region" description="Helical" evidence="9">
    <location>
        <begin position="335"/>
        <end position="362"/>
    </location>
</feature>
<name>A0A1G6A1D1_9HYPH</name>
<evidence type="ECO:0000313" key="10">
    <source>
        <dbReference type="EMBL" id="SDB02251.1"/>
    </source>
</evidence>
<keyword evidence="6 9" id="KW-1133">Transmembrane helix</keyword>
<proteinExistence type="inferred from homology"/>
<keyword evidence="4" id="KW-1003">Cell membrane</keyword>
<dbReference type="Proteomes" id="UP000199071">
    <property type="component" value="Unassembled WGS sequence"/>
</dbReference>
<evidence type="ECO:0000256" key="3">
    <source>
        <dbReference type="ARBA" id="ARBA00022448"/>
    </source>
</evidence>
<keyword evidence="3" id="KW-0813">Transport</keyword>
<dbReference type="Pfam" id="PF01594">
    <property type="entry name" value="AI-2E_transport"/>
    <property type="match status" value="1"/>
</dbReference>
<feature type="transmembrane region" description="Helical" evidence="9">
    <location>
        <begin position="31"/>
        <end position="53"/>
    </location>
</feature>